<reference evidence="3 4" key="1">
    <citation type="journal article" date="2015" name="Nature">
        <title>rRNA introns, odd ribosomes, and small enigmatic genomes across a large radiation of phyla.</title>
        <authorList>
            <person name="Brown C.T."/>
            <person name="Hug L.A."/>
            <person name="Thomas B.C."/>
            <person name="Sharon I."/>
            <person name="Castelle C.J."/>
            <person name="Singh A."/>
            <person name="Wilkins M.J."/>
            <person name="Williams K.H."/>
            <person name="Banfield J.F."/>
        </authorList>
    </citation>
    <scope>NUCLEOTIDE SEQUENCE [LARGE SCALE GENOMIC DNA]</scope>
</reference>
<feature type="transmembrane region" description="Helical" evidence="1">
    <location>
        <begin position="105"/>
        <end position="128"/>
    </location>
</feature>
<comment type="caution">
    <text evidence="3">The sequence shown here is derived from an EMBL/GenBank/DDBJ whole genome shotgun (WGS) entry which is preliminary data.</text>
</comment>
<keyword evidence="1" id="KW-0812">Transmembrane</keyword>
<evidence type="ECO:0000259" key="2">
    <source>
        <dbReference type="Pfam" id="PF11847"/>
    </source>
</evidence>
<gene>
    <name evidence="3" type="ORF">UT39_C0003G0005</name>
</gene>
<accession>A0A0G0NG14</accession>
<name>A0A0G0NG14_9BACT</name>
<evidence type="ECO:0000256" key="1">
    <source>
        <dbReference type="SAM" id="Phobius"/>
    </source>
</evidence>
<feature type="domain" description="Alpha-(1-&gt;3)-arabinofuranosyltransferase N-terminal GT-C" evidence="2">
    <location>
        <begin position="56"/>
        <end position="568"/>
    </location>
</feature>
<feature type="transmembrane region" description="Helical" evidence="1">
    <location>
        <begin position="203"/>
        <end position="220"/>
    </location>
</feature>
<sequence>MFTKTFSFLKNKISANANVVSIMFLLALSVFSVFSWIPKGEIWGGADVGIPVYSPENQLTTVASSWWEKHATGETNSMTYTSIPFYTMLSVANSVGLTPEFNQKFFIFLILFGGSVAFYFLAFSFGFSKKTGLLAALFSLYNFNTLSVWHRGVHNGMLMLLFIPVSLLILEKGVSRRSFLSIIVLNVFSFIMSYVYGAPGFTVAIWILWMAYFVFQFLKGDKTQRKFVLVYALITVVSWLLLNAWWILHFIESGKFIIGSFSASDLLNRTVDVVIGLKRQTENAFVIRGLSRFYLYDTKDWGELYSNPFFIFLSWIPTIIIFLTTLFKKNHSSRIWTWLMLLVVITLSISKGVNPPLGWLAKFLFEKLSFLAPLRNPYEKVGILLILPYSFLFGLGLSQIFNWFKKAVGRFAVPFLVAVIFVSCCVLVWPMWLGQTFIVPDYNYLISVPDYYNQAERWLKERSNDARILHLPIAPNESVDYNWGFTGGVPSQVFFSGSSLAYMIGVPSVDFQLNNLISLIHNEDTGGVKKLFGSLNVGWIVVHNETQSQRRKLESLDKINDWLKSAPKYLEHEIDFGPLSIWKVALGDKGRHFYSPYAPFTLIEGTPDTMYSYWKNQTGEDSMFVVSNSQDSDIVDKLNSAFFSEQIYPVKTVKYSDQKTVDTGTLPYVSKLPGSPLYPFIRFKEFVEKIYTNKPPLIECLDFASKRLSEAVALKDLNINASKSSMEEYKNILENCSFLAETSPLSGWSVNRLLLYDNLYALQNNFGLYGKDDILEESVGLLKKIMYIFEVSPSYDRVITDDNSNVIAYTYQVLSDGVYSLEFDEYNLGLFSTPRLVKINDRGYNLEPEVEENKLTFPNLSLKAGNNEVQIKYFNKNIFSIDRAKFINATVTNNKVVGEGYVIDVSSEKDRLGKFEFSLGNVKDIYSYDIVSDYFVERGSAPVVKVNQDSDYVDSETEIEHGNTWPLDLSVYNRHWLHRGNTYIPSGNANSAVVRFELPLWNDCTDFNSKSACKNKDLYKIFDRPSKVVLKNIQIIANYDSYPTLNREILNSGYNLHQAVLTYTKITSEEYRLGLSEQQAPYVIVFSETYHPQWKVFSGDGKEIHVQHFQANGYANGWLVEENLPDTVFVKFGLEKYRRYGNIVSGLSLIVLLPLIIYINRRSNNVFKKVR</sequence>
<dbReference type="Proteomes" id="UP000034246">
    <property type="component" value="Unassembled WGS sequence"/>
</dbReference>
<feature type="transmembrane region" description="Helical" evidence="1">
    <location>
        <begin position="148"/>
        <end position="170"/>
    </location>
</feature>
<feature type="transmembrane region" description="Helical" evidence="1">
    <location>
        <begin position="309"/>
        <end position="327"/>
    </location>
</feature>
<organism evidence="3 4">
    <name type="scientific">Candidatus Woesebacteria bacterium GW2011_GWA1_39_21</name>
    <dbReference type="NCBI Taxonomy" id="1618550"/>
    <lineage>
        <taxon>Bacteria</taxon>
        <taxon>Candidatus Woeseibacteriota</taxon>
    </lineage>
</organism>
<keyword evidence="1" id="KW-0472">Membrane</keyword>
<feature type="transmembrane region" description="Helical" evidence="1">
    <location>
        <begin position="20"/>
        <end position="37"/>
    </location>
</feature>
<dbReference type="GO" id="GO:0016740">
    <property type="term" value="F:transferase activity"/>
    <property type="evidence" value="ECO:0007669"/>
    <property type="project" value="InterPro"/>
</dbReference>
<evidence type="ECO:0000313" key="4">
    <source>
        <dbReference type="Proteomes" id="UP000034246"/>
    </source>
</evidence>
<feature type="transmembrane region" description="Helical" evidence="1">
    <location>
        <begin position="339"/>
        <end position="361"/>
    </location>
</feature>
<keyword evidence="1" id="KW-1133">Transmembrane helix</keyword>
<feature type="transmembrane region" description="Helical" evidence="1">
    <location>
        <begin position="227"/>
        <end position="248"/>
    </location>
</feature>
<dbReference type="InterPro" id="IPR021798">
    <property type="entry name" value="AftD_N"/>
</dbReference>
<feature type="transmembrane region" description="Helical" evidence="1">
    <location>
        <begin position="411"/>
        <end position="432"/>
    </location>
</feature>
<dbReference type="AlphaFoldDB" id="A0A0G0NG14"/>
<proteinExistence type="predicted"/>
<dbReference type="STRING" id="1618550.UT39_C0003G0005"/>
<dbReference type="Pfam" id="PF11847">
    <property type="entry name" value="GT-C_AftD"/>
    <property type="match status" value="1"/>
</dbReference>
<dbReference type="EMBL" id="LBWP01000003">
    <property type="protein sequence ID" value="KKR11736.1"/>
    <property type="molecule type" value="Genomic_DNA"/>
</dbReference>
<feature type="transmembrane region" description="Helical" evidence="1">
    <location>
        <begin position="1140"/>
        <end position="1159"/>
    </location>
</feature>
<feature type="transmembrane region" description="Helical" evidence="1">
    <location>
        <begin position="381"/>
        <end position="404"/>
    </location>
</feature>
<protein>
    <recommendedName>
        <fullName evidence="2">Alpha-(1-&gt;3)-arabinofuranosyltransferase N-terminal GT-C domain-containing protein</fullName>
    </recommendedName>
</protein>
<evidence type="ECO:0000313" key="3">
    <source>
        <dbReference type="EMBL" id="KKR11736.1"/>
    </source>
</evidence>